<feature type="transmembrane region" description="Helical" evidence="8">
    <location>
        <begin position="247"/>
        <end position="264"/>
    </location>
</feature>
<dbReference type="PANTHER" id="PTHR43495:SF2">
    <property type="entry name" value="D-SERINE_D-ALANINE_GLYCINE TRANSPORTER"/>
    <property type="match status" value="1"/>
</dbReference>
<keyword evidence="6 8" id="KW-1133">Transmembrane helix</keyword>
<evidence type="ECO:0000259" key="9">
    <source>
        <dbReference type="Pfam" id="PF00324"/>
    </source>
</evidence>
<keyword evidence="2" id="KW-0813">Transport</keyword>
<evidence type="ECO:0000256" key="7">
    <source>
        <dbReference type="ARBA" id="ARBA00023136"/>
    </source>
</evidence>
<feature type="transmembrane region" description="Helical" evidence="8">
    <location>
        <begin position="364"/>
        <end position="386"/>
    </location>
</feature>
<keyword evidence="3" id="KW-1003">Cell membrane</keyword>
<evidence type="ECO:0000256" key="6">
    <source>
        <dbReference type="ARBA" id="ARBA00022989"/>
    </source>
</evidence>
<dbReference type="InterPro" id="IPR004841">
    <property type="entry name" value="AA-permease/SLC12A_dom"/>
</dbReference>
<accession>A0ABY4PHW6</accession>
<feature type="transmembrane region" description="Helical" evidence="8">
    <location>
        <begin position="44"/>
        <end position="64"/>
    </location>
</feature>
<keyword evidence="4 8" id="KW-0812">Transmembrane</keyword>
<feature type="transmembrane region" description="Helical" evidence="8">
    <location>
        <begin position="155"/>
        <end position="178"/>
    </location>
</feature>
<evidence type="ECO:0000256" key="3">
    <source>
        <dbReference type="ARBA" id="ARBA00022475"/>
    </source>
</evidence>
<evidence type="ECO:0000313" key="11">
    <source>
        <dbReference type="Proteomes" id="UP000831859"/>
    </source>
</evidence>
<keyword evidence="11" id="KW-1185">Reference proteome</keyword>
<dbReference type="Proteomes" id="UP000831859">
    <property type="component" value="Chromosome"/>
</dbReference>
<evidence type="ECO:0000256" key="5">
    <source>
        <dbReference type="ARBA" id="ARBA00022970"/>
    </source>
</evidence>
<evidence type="ECO:0000256" key="8">
    <source>
        <dbReference type="SAM" id="Phobius"/>
    </source>
</evidence>
<evidence type="ECO:0000256" key="1">
    <source>
        <dbReference type="ARBA" id="ARBA00004651"/>
    </source>
</evidence>
<feature type="transmembrane region" description="Helical" evidence="8">
    <location>
        <begin position="125"/>
        <end position="143"/>
    </location>
</feature>
<protein>
    <submittedName>
        <fullName evidence="10">Amino acid permease</fullName>
    </submittedName>
</protein>
<feature type="transmembrane region" description="Helical" evidence="8">
    <location>
        <begin position="434"/>
        <end position="453"/>
    </location>
</feature>
<feature type="transmembrane region" description="Helical" evidence="8">
    <location>
        <begin position="21"/>
        <end position="38"/>
    </location>
</feature>
<feature type="transmembrane region" description="Helical" evidence="8">
    <location>
        <begin position="98"/>
        <end position="119"/>
    </location>
</feature>
<dbReference type="PANTHER" id="PTHR43495">
    <property type="entry name" value="GABA PERMEASE"/>
    <property type="match status" value="1"/>
</dbReference>
<dbReference type="Pfam" id="PF00324">
    <property type="entry name" value="AA_permease"/>
    <property type="match status" value="1"/>
</dbReference>
<keyword evidence="7 8" id="KW-0472">Membrane</keyword>
<feature type="transmembrane region" description="Helical" evidence="8">
    <location>
        <begin position="198"/>
        <end position="219"/>
    </location>
</feature>
<dbReference type="RefSeq" id="WP_249511195.1">
    <property type="nucleotide sequence ID" value="NZ_CP093362.1"/>
</dbReference>
<keyword evidence="5" id="KW-0029">Amino-acid transport</keyword>
<evidence type="ECO:0000256" key="2">
    <source>
        <dbReference type="ARBA" id="ARBA00022448"/>
    </source>
</evidence>
<organism evidence="10 11">
    <name type="scientific">Apilactobacillus apisilvae</name>
    <dbReference type="NCBI Taxonomy" id="2923364"/>
    <lineage>
        <taxon>Bacteria</taxon>
        <taxon>Bacillati</taxon>
        <taxon>Bacillota</taxon>
        <taxon>Bacilli</taxon>
        <taxon>Lactobacillales</taxon>
        <taxon>Lactobacillaceae</taxon>
        <taxon>Apilactobacillus</taxon>
    </lineage>
</organism>
<feature type="transmembrane region" description="Helical" evidence="8">
    <location>
        <begin position="284"/>
        <end position="307"/>
    </location>
</feature>
<gene>
    <name evidence="10" type="ORF">MOO46_01035</name>
</gene>
<evidence type="ECO:0000256" key="4">
    <source>
        <dbReference type="ARBA" id="ARBA00022692"/>
    </source>
</evidence>
<dbReference type="Gene3D" id="1.20.1740.10">
    <property type="entry name" value="Amino acid/polyamine transporter I"/>
    <property type="match status" value="1"/>
</dbReference>
<reference evidence="10 11" key="1">
    <citation type="journal article" date="2022" name="Int. J. Syst. Evol. Microbiol.">
        <title>Apilactobacillus apisilvae sp. nov., Nicolia spurrieriana gen. nov. sp. nov., Bombilactobacillus folatiphilus sp. nov. and Bombilactobacillus thymidiniphilus sp. nov., four new lactic acid bacterial isolates from stingless bees Tetragonula carbonaria and Austroplebeia australis.</title>
        <authorList>
            <person name="Oliphant S.A."/>
            <person name="Watson-Haigh N.S."/>
            <person name="Sumby K.M."/>
            <person name="Gardner J."/>
            <person name="Groom S."/>
            <person name="Jiranek V."/>
        </authorList>
    </citation>
    <scope>NUCLEOTIDE SEQUENCE [LARGE SCALE GENOMIC DNA]</scope>
    <source>
        <strain evidence="10 11">SG5_A10</strain>
    </source>
</reference>
<evidence type="ECO:0000313" key="10">
    <source>
        <dbReference type="EMBL" id="UQS85217.1"/>
    </source>
</evidence>
<proteinExistence type="predicted"/>
<feature type="transmembrane region" description="Helical" evidence="8">
    <location>
        <begin position="407"/>
        <end position="428"/>
    </location>
</feature>
<feature type="domain" description="Amino acid permease/ SLC12A" evidence="9">
    <location>
        <begin position="20"/>
        <end position="449"/>
    </location>
</feature>
<dbReference type="EMBL" id="CP093362">
    <property type="protein sequence ID" value="UQS85217.1"/>
    <property type="molecule type" value="Genomic_DNA"/>
</dbReference>
<name>A0ABY4PHW6_9LACO</name>
<feature type="transmembrane region" description="Helical" evidence="8">
    <location>
        <begin position="340"/>
        <end position="358"/>
    </location>
</feature>
<dbReference type="PIRSF" id="PIRSF006060">
    <property type="entry name" value="AA_transporter"/>
    <property type="match status" value="1"/>
</dbReference>
<sequence length="459" mass="50640">MEKTPNNDNSQLSKGLKNRHVQLIALGGTIGTGLFLGAGESIQFAGPSIILAYLIAGIAGFFIMRSLGELLLSDVNCHSYIEFIDKYLGKRLGFVAGWTYWACWISIAMAEITAAGLYIHYWFPAIPQWVTGLFLLIILFLTNSINVSAFGETEFWFALIKVVAILTLIATGVVLVVINYKTPVGHASISNLFGSSMFAHGFSGFLLSFQMVIFSFAGIEMIGMTASETNDPEVVIPKAINEVPSRILIFYIGSLVALMCIYPWEHINATSSPFVQVFQNIGITAAASIINFVVLTAAVSACNSAIFTTGRMIYSLTYGSKKYMGKQLGSLNKHQIPSKGILFSIAVIAVSLILNAYMPDGVFQLISSVSTTCFLFIWGLIVLAHIKYRKVVSDNNDDDKLTFKMPLFPFSNYFVLAFLIFVAVIMLFRFNTLIALIGSIIWIACLYFIKLITDEFEKR</sequence>
<comment type="subcellular location">
    <subcellularLocation>
        <location evidence="1">Cell membrane</location>
        <topology evidence="1">Multi-pass membrane protein</topology>
    </subcellularLocation>
</comment>